<evidence type="ECO:0000313" key="4">
    <source>
        <dbReference type="WBParaSite" id="OFLC_0000962001-mRNA-1"/>
    </source>
</evidence>
<dbReference type="Proteomes" id="UP000267606">
    <property type="component" value="Unassembled WGS sequence"/>
</dbReference>
<reference evidence="2 3" key="2">
    <citation type="submission" date="2018-11" db="EMBL/GenBank/DDBJ databases">
        <authorList>
            <consortium name="Pathogen Informatics"/>
        </authorList>
    </citation>
    <scope>NUCLEOTIDE SEQUENCE [LARGE SCALE GENOMIC DNA]</scope>
</reference>
<keyword evidence="3" id="KW-1185">Reference proteome</keyword>
<proteinExistence type="predicted"/>
<feature type="region of interest" description="Disordered" evidence="1">
    <location>
        <begin position="1"/>
        <end position="30"/>
    </location>
</feature>
<accession>A0A183HQ59</accession>
<name>A0A183HQ59_9BILA</name>
<dbReference type="AlphaFoldDB" id="A0A183HQ59"/>
<dbReference type="WBParaSite" id="OFLC_0000962001-mRNA-1">
    <property type="protein sequence ID" value="OFLC_0000962001-mRNA-1"/>
    <property type="gene ID" value="OFLC_0000962001"/>
</dbReference>
<dbReference type="EMBL" id="UZAJ01012003">
    <property type="protein sequence ID" value="VDO61959.1"/>
    <property type="molecule type" value="Genomic_DNA"/>
</dbReference>
<protein>
    <submittedName>
        <fullName evidence="2 4">Uncharacterized protein</fullName>
    </submittedName>
</protein>
<evidence type="ECO:0000256" key="1">
    <source>
        <dbReference type="SAM" id="MobiDB-lite"/>
    </source>
</evidence>
<feature type="compositionally biased region" description="Basic residues" evidence="1">
    <location>
        <begin position="9"/>
        <end position="19"/>
    </location>
</feature>
<sequence>MSKQSINYKRNRKKPKRSSPGRTPRPFGRIHQKIDFNNIVKDISGLKLTNRLSKNLSKKKLLMPDSTFREPNKKKINESRKITEDSKFPDKLLQYNRKDQSETKMFPAPNSFERQQVENVKKRDGIMEVTKSERFPSTDTNSTIKLSVKQRAQMFEAAVANANESNIPMKNTRRFVNKMDNS</sequence>
<gene>
    <name evidence="2" type="ORF">OFLC_LOCUS9621</name>
</gene>
<evidence type="ECO:0000313" key="2">
    <source>
        <dbReference type="EMBL" id="VDO61959.1"/>
    </source>
</evidence>
<reference evidence="4" key="1">
    <citation type="submission" date="2016-06" db="UniProtKB">
        <authorList>
            <consortium name="WormBaseParasite"/>
        </authorList>
    </citation>
    <scope>IDENTIFICATION</scope>
</reference>
<evidence type="ECO:0000313" key="3">
    <source>
        <dbReference type="Proteomes" id="UP000267606"/>
    </source>
</evidence>
<dbReference type="STRING" id="387005.A0A183HQ59"/>
<organism evidence="4">
    <name type="scientific">Onchocerca flexuosa</name>
    <dbReference type="NCBI Taxonomy" id="387005"/>
    <lineage>
        <taxon>Eukaryota</taxon>
        <taxon>Metazoa</taxon>
        <taxon>Ecdysozoa</taxon>
        <taxon>Nematoda</taxon>
        <taxon>Chromadorea</taxon>
        <taxon>Rhabditida</taxon>
        <taxon>Spirurina</taxon>
        <taxon>Spiruromorpha</taxon>
        <taxon>Filarioidea</taxon>
        <taxon>Onchocercidae</taxon>
        <taxon>Onchocerca</taxon>
    </lineage>
</organism>